<dbReference type="InterPro" id="IPR011701">
    <property type="entry name" value="MFS"/>
</dbReference>
<dbReference type="Proteomes" id="UP000051679">
    <property type="component" value="Unassembled WGS sequence"/>
</dbReference>
<comment type="subcellular location">
    <subcellularLocation>
        <location evidence="1">Cell membrane</location>
        <topology evidence="1">Multi-pass membrane protein</topology>
    </subcellularLocation>
</comment>
<evidence type="ECO:0000313" key="7">
    <source>
        <dbReference type="EMBL" id="KRM56003.1"/>
    </source>
</evidence>
<evidence type="ECO:0000313" key="8">
    <source>
        <dbReference type="Proteomes" id="UP000051679"/>
    </source>
</evidence>
<accession>A0A0R1ZY19</accession>
<dbReference type="Pfam" id="PF07690">
    <property type="entry name" value="MFS_1"/>
    <property type="match status" value="1"/>
</dbReference>
<dbReference type="PANTHER" id="PTHR23513">
    <property type="entry name" value="INTEGRAL MEMBRANE EFFLUX PROTEIN-RELATED"/>
    <property type="match status" value="1"/>
</dbReference>
<dbReference type="OrthoDB" id="9775268at2"/>
<feature type="transmembrane region" description="Helical" evidence="6">
    <location>
        <begin position="45"/>
        <end position="68"/>
    </location>
</feature>
<keyword evidence="3 6" id="KW-0812">Transmembrane</keyword>
<dbReference type="SUPFAM" id="SSF103473">
    <property type="entry name" value="MFS general substrate transporter"/>
    <property type="match status" value="1"/>
</dbReference>
<dbReference type="RefSeq" id="WP_056975420.1">
    <property type="nucleotide sequence ID" value="NZ_AYYO01000010.1"/>
</dbReference>
<keyword evidence="8" id="KW-1185">Reference proteome</keyword>
<evidence type="ECO:0000256" key="4">
    <source>
        <dbReference type="ARBA" id="ARBA00022989"/>
    </source>
</evidence>
<comment type="caution">
    <text evidence="7">The sequence shown here is derived from an EMBL/GenBank/DDBJ whole genome shotgun (WGS) entry which is preliminary data.</text>
</comment>
<feature type="transmembrane region" description="Helical" evidence="6">
    <location>
        <begin position="314"/>
        <end position="333"/>
    </location>
</feature>
<dbReference type="AlphaFoldDB" id="A0A0R1ZY19"/>
<feature type="transmembrane region" description="Helical" evidence="6">
    <location>
        <begin position="12"/>
        <end position="39"/>
    </location>
</feature>
<evidence type="ECO:0000256" key="1">
    <source>
        <dbReference type="ARBA" id="ARBA00004651"/>
    </source>
</evidence>
<keyword evidence="4 6" id="KW-1133">Transmembrane helix</keyword>
<gene>
    <name evidence="7" type="ORF">FC18_GL000785</name>
</gene>
<keyword evidence="5 6" id="KW-0472">Membrane</keyword>
<evidence type="ECO:0000256" key="5">
    <source>
        <dbReference type="ARBA" id="ARBA00023136"/>
    </source>
</evidence>
<dbReference type="GO" id="GO:0022857">
    <property type="term" value="F:transmembrane transporter activity"/>
    <property type="evidence" value="ECO:0007669"/>
    <property type="project" value="InterPro"/>
</dbReference>
<evidence type="ECO:0000256" key="2">
    <source>
        <dbReference type="ARBA" id="ARBA00022475"/>
    </source>
</evidence>
<keyword evidence="2" id="KW-1003">Cell membrane</keyword>
<dbReference type="STRING" id="1291052.FC18_GL000785"/>
<feature type="transmembrane region" description="Helical" evidence="6">
    <location>
        <begin position="354"/>
        <end position="373"/>
    </location>
</feature>
<proteinExistence type="predicted"/>
<evidence type="ECO:0000256" key="6">
    <source>
        <dbReference type="SAM" id="Phobius"/>
    </source>
</evidence>
<sequence length="406" mass="43776">MDKKINRNWHRQFVLVAGGQAVSLLGSHGVQFALIWWLAVRTNSALMLGLAGLVAYIPQVLLGPMAGLASDRFDRRLVSVTADTVMGLLALVYALLLANFALPNWTVLLMLLVRGVGDTFQEPAIQSLLPQLVPQDQLLHTNGWLQLLRGGAFMFGPMIGAALYATLPLPWVLMSDLIGALIASAALLMVQVPQEKQIESENRNPERLQLRDWRAGLKVYRRDRSLRVMLIADACTMGLYAPLASLYPLMTSGYFKLSAGFGSAIEFCFAVGMLVSAAIFATKLKVRHHLLLAGMGIALMGICAIWDGLMPATLLGWCGFALGCLLLGAAGNVHSIPFTTYIQTSVPTVELGRTLAVQTMINGATMPVGLVLASPVANLIGVNHWFVVAGSGMVVCAAVVVWQLRE</sequence>
<feature type="transmembrane region" description="Helical" evidence="6">
    <location>
        <begin position="261"/>
        <end position="282"/>
    </location>
</feature>
<protein>
    <submittedName>
        <fullName evidence="7">Major facilitator superfamily protein</fullName>
    </submittedName>
</protein>
<name>A0A0R1ZY19_9LACO</name>
<dbReference type="InterPro" id="IPR036259">
    <property type="entry name" value="MFS_trans_sf"/>
</dbReference>
<feature type="transmembrane region" description="Helical" evidence="6">
    <location>
        <begin position="228"/>
        <end position="249"/>
    </location>
</feature>
<evidence type="ECO:0000256" key="3">
    <source>
        <dbReference type="ARBA" id="ARBA00022692"/>
    </source>
</evidence>
<feature type="transmembrane region" description="Helical" evidence="6">
    <location>
        <begin position="289"/>
        <end position="308"/>
    </location>
</feature>
<dbReference type="PANTHER" id="PTHR23513:SF6">
    <property type="entry name" value="MAJOR FACILITATOR SUPERFAMILY ASSOCIATED DOMAIN-CONTAINING PROTEIN"/>
    <property type="match status" value="1"/>
</dbReference>
<dbReference type="GO" id="GO:0005886">
    <property type="term" value="C:plasma membrane"/>
    <property type="evidence" value="ECO:0007669"/>
    <property type="project" value="UniProtKB-SubCell"/>
</dbReference>
<dbReference type="PATRIC" id="fig|1291052.5.peg.801"/>
<dbReference type="EMBL" id="AYYO01000010">
    <property type="protein sequence ID" value="KRM56003.1"/>
    <property type="molecule type" value="Genomic_DNA"/>
</dbReference>
<dbReference type="Gene3D" id="1.20.1250.20">
    <property type="entry name" value="MFS general substrate transporter like domains"/>
    <property type="match status" value="1"/>
</dbReference>
<feature type="transmembrane region" description="Helical" evidence="6">
    <location>
        <begin position="385"/>
        <end position="404"/>
    </location>
</feature>
<dbReference type="CDD" id="cd06173">
    <property type="entry name" value="MFS_MefA_like"/>
    <property type="match status" value="1"/>
</dbReference>
<reference evidence="7 8" key="1">
    <citation type="journal article" date="2015" name="Genome Announc.">
        <title>Expanding the biotechnology potential of lactobacilli through comparative genomics of 213 strains and associated genera.</title>
        <authorList>
            <person name="Sun Z."/>
            <person name="Harris H.M."/>
            <person name="McCann A."/>
            <person name="Guo C."/>
            <person name="Argimon S."/>
            <person name="Zhang W."/>
            <person name="Yang X."/>
            <person name="Jeffery I.B."/>
            <person name="Cooney J.C."/>
            <person name="Kagawa T.F."/>
            <person name="Liu W."/>
            <person name="Song Y."/>
            <person name="Salvetti E."/>
            <person name="Wrobel A."/>
            <person name="Rasinkangas P."/>
            <person name="Parkhill J."/>
            <person name="Rea M.C."/>
            <person name="O'Sullivan O."/>
            <person name="Ritari J."/>
            <person name="Douillard F.P."/>
            <person name="Paul Ross R."/>
            <person name="Yang R."/>
            <person name="Briner A.E."/>
            <person name="Felis G.E."/>
            <person name="de Vos W.M."/>
            <person name="Barrangou R."/>
            <person name="Klaenhammer T.R."/>
            <person name="Caufield P.W."/>
            <person name="Cui Y."/>
            <person name="Zhang H."/>
            <person name="O'Toole P.W."/>
        </authorList>
    </citation>
    <scope>NUCLEOTIDE SEQUENCE [LARGE SCALE GENOMIC DNA]</scope>
    <source>
        <strain evidence="7 8">DSM 20505</strain>
    </source>
</reference>
<feature type="transmembrane region" description="Helical" evidence="6">
    <location>
        <begin position="80"/>
        <end position="102"/>
    </location>
</feature>
<organism evidence="7 8">
    <name type="scientific">Lacticaseibacillus sharpeae JCM 1186 = DSM 20505</name>
    <dbReference type="NCBI Taxonomy" id="1291052"/>
    <lineage>
        <taxon>Bacteria</taxon>
        <taxon>Bacillati</taxon>
        <taxon>Bacillota</taxon>
        <taxon>Bacilli</taxon>
        <taxon>Lactobacillales</taxon>
        <taxon>Lactobacillaceae</taxon>
        <taxon>Lacticaseibacillus</taxon>
    </lineage>
</organism>